<comment type="caution">
    <text evidence="2">The sequence shown here is derived from an EMBL/GenBank/DDBJ whole genome shotgun (WGS) entry which is preliminary data.</text>
</comment>
<evidence type="ECO:0000259" key="1">
    <source>
        <dbReference type="Pfam" id="PF13601"/>
    </source>
</evidence>
<dbReference type="InterPro" id="IPR036390">
    <property type="entry name" value="WH_DNA-bd_sf"/>
</dbReference>
<sequence>MTGPTTPAPRASSIGDLDPVIHAPKRLAAMALLANSENADFPFLREHLGVSDSDLSKQMAALETAGYVAITKSGRGRGATTTYKITKPGRAAYQRHRAALRALLDS</sequence>
<dbReference type="PANTHER" id="PTHR37318:SF1">
    <property type="entry name" value="BSL7504 PROTEIN"/>
    <property type="match status" value="1"/>
</dbReference>
<accession>A0ABP9PBX3</accession>
<feature type="domain" description="Winged helix DNA-binding" evidence="1">
    <location>
        <begin position="26"/>
        <end position="103"/>
    </location>
</feature>
<proteinExistence type="predicted"/>
<dbReference type="RefSeq" id="WP_345453563.1">
    <property type="nucleotide sequence ID" value="NZ_BAABKG010000001.1"/>
</dbReference>
<evidence type="ECO:0000313" key="3">
    <source>
        <dbReference type="Proteomes" id="UP001500221"/>
    </source>
</evidence>
<dbReference type="InterPro" id="IPR027395">
    <property type="entry name" value="WH_DNA-bd_dom"/>
</dbReference>
<organism evidence="2 3">
    <name type="scientific">Nocardioides marinquilinus</name>
    <dbReference type="NCBI Taxonomy" id="1210400"/>
    <lineage>
        <taxon>Bacteria</taxon>
        <taxon>Bacillati</taxon>
        <taxon>Actinomycetota</taxon>
        <taxon>Actinomycetes</taxon>
        <taxon>Propionibacteriales</taxon>
        <taxon>Nocardioidaceae</taxon>
        <taxon>Nocardioides</taxon>
    </lineage>
</organism>
<dbReference type="Pfam" id="PF13601">
    <property type="entry name" value="HTH_34"/>
    <property type="match status" value="1"/>
</dbReference>
<gene>
    <name evidence="2" type="ORF">GCM10023340_02350</name>
</gene>
<dbReference type="InterPro" id="IPR036388">
    <property type="entry name" value="WH-like_DNA-bd_sf"/>
</dbReference>
<evidence type="ECO:0000313" key="2">
    <source>
        <dbReference type="EMBL" id="GAA5141143.1"/>
    </source>
</evidence>
<dbReference type="PANTHER" id="PTHR37318">
    <property type="entry name" value="BSL7504 PROTEIN"/>
    <property type="match status" value="1"/>
</dbReference>
<keyword evidence="3" id="KW-1185">Reference proteome</keyword>
<protein>
    <submittedName>
        <fullName evidence="2">Transcriptional regulator</fullName>
    </submittedName>
</protein>
<reference evidence="3" key="1">
    <citation type="journal article" date="2019" name="Int. J. Syst. Evol. Microbiol.">
        <title>The Global Catalogue of Microorganisms (GCM) 10K type strain sequencing project: providing services to taxonomists for standard genome sequencing and annotation.</title>
        <authorList>
            <consortium name="The Broad Institute Genomics Platform"/>
            <consortium name="The Broad Institute Genome Sequencing Center for Infectious Disease"/>
            <person name="Wu L."/>
            <person name="Ma J."/>
        </authorList>
    </citation>
    <scope>NUCLEOTIDE SEQUENCE [LARGE SCALE GENOMIC DNA]</scope>
    <source>
        <strain evidence="3">JCM 18459</strain>
    </source>
</reference>
<name>A0ABP9PBX3_9ACTN</name>
<dbReference type="Gene3D" id="1.10.10.10">
    <property type="entry name" value="Winged helix-like DNA-binding domain superfamily/Winged helix DNA-binding domain"/>
    <property type="match status" value="1"/>
</dbReference>
<dbReference type="SUPFAM" id="SSF46785">
    <property type="entry name" value="Winged helix' DNA-binding domain"/>
    <property type="match status" value="1"/>
</dbReference>
<dbReference type="Proteomes" id="UP001500221">
    <property type="component" value="Unassembled WGS sequence"/>
</dbReference>
<dbReference type="EMBL" id="BAABKG010000001">
    <property type="protein sequence ID" value="GAA5141143.1"/>
    <property type="molecule type" value="Genomic_DNA"/>
</dbReference>